<evidence type="ECO:0000313" key="3">
    <source>
        <dbReference type="Proteomes" id="UP001144280"/>
    </source>
</evidence>
<gene>
    <name evidence="2" type="ORF">Pa4123_12390</name>
</gene>
<feature type="transmembrane region" description="Helical" evidence="1">
    <location>
        <begin position="66"/>
        <end position="91"/>
    </location>
</feature>
<sequence length="99" mass="10784">MTHPPVRPRTLRKALIIELACGLWGAYGIGNIWVERTRPGVIGMFAYWITLGVISCAIPLNGGSDLQWLVGYLISWAVFAVPMSLSAAIGVKQFNARLA</sequence>
<keyword evidence="1" id="KW-0812">Transmembrane</keyword>
<protein>
    <submittedName>
        <fullName evidence="2">Uncharacterized protein</fullName>
    </submittedName>
</protein>
<dbReference type="EMBL" id="BSDI01000005">
    <property type="protein sequence ID" value="GLH95966.1"/>
    <property type="molecule type" value="Genomic_DNA"/>
</dbReference>
<evidence type="ECO:0000313" key="2">
    <source>
        <dbReference type="EMBL" id="GLH95966.1"/>
    </source>
</evidence>
<dbReference type="Proteomes" id="UP001144280">
    <property type="component" value="Unassembled WGS sequence"/>
</dbReference>
<comment type="caution">
    <text evidence="2">The sequence shown here is derived from an EMBL/GenBank/DDBJ whole genome shotgun (WGS) entry which is preliminary data.</text>
</comment>
<reference evidence="2" key="1">
    <citation type="submission" date="2022-12" db="EMBL/GenBank/DDBJ databases">
        <title>New Phytohabitans aurantiacus sp. RD004123 nov., an actinomycete isolated from soil.</title>
        <authorList>
            <person name="Triningsih D.W."/>
            <person name="Harunari E."/>
            <person name="Igarashi Y."/>
        </authorList>
    </citation>
    <scope>NUCLEOTIDE SEQUENCE</scope>
    <source>
        <strain evidence="2">RD004123</strain>
    </source>
</reference>
<organism evidence="2 3">
    <name type="scientific">Phytohabitans aurantiacus</name>
    <dbReference type="NCBI Taxonomy" id="3016789"/>
    <lineage>
        <taxon>Bacteria</taxon>
        <taxon>Bacillati</taxon>
        <taxon>Actinomycetota</taxon>
        <taxon>Actinomycetes</taxon>
        <taxon>Micromonosporales</taxon>
        <taxon>Micromonosporaceae</taxon>
    </lineage>
</organism>
<proteinExistence type="predicted"/>
<keyword evidence="1" id="KW-0472">Membrane</keyword>
<name>A0ABQ5QMP5_9ACTN</name>
<evidence type="ECO:0000256" key="1">
    <source>
        <dbReference type="SAM" id="Phobius"/>
    </source>
</evidence>
<feature type="transmembrane region" description="Helical" evidence="1">
    <location>
        <begin position="41"/>
        <end position="60"/>
    </location>
</feature>
<dbReference type="RefSeq" id="WP_281893083.1">
    <property type="nucleotide sequence ID" value="NZ_BSDI01000005.1"/>
</dbReference>
<keyword evidence="3" id="KW-1185">Reference proteome</keyword>
<accession>A0ABQ5QMP5</accession>
<keyword evidence="1" id="KW-1133">Transmembrane helix</keyword>
<feature type="transmembrane region" description="Helical" evidence="1">
    <location>
        <begin position="14"/>
        <end position="34"/>
    </location>
</feature>